<name>A0AA36N2T9_9DINO</name>
<proteinExistence type="predicted"/>
<feature type="region of interest" description="Disordered" evidence="1">
    <location>
        <begin position="1"/>
        <end position="51"/>
    </location>
</feature>
<evidence type="ECO:0000256" key="2">
    <source>
        <dbReference type="SAM" id="Phobius"/>
    </source>
</evidence>
<evidence type="ECO:0000256" key="1">
    <source>
        <dbReference type="SAM" id="MobiDB-lite"/>
    </source>
</evidence>
<evidence type="ECO:0000313" key="3">
    <source>
        <dbReference type="EMBL" id="CAJ1392426.1"/>
    </source>
</evidence>
<comment type="caution">
    <text evidence="3">The sequence shown here is derived from an EMBL/GenBank/DDBJ whole genome shotgun (WGS) entry which is preliminary data.</text>
</comment>
<dbReference type="EMBL" id="CAUJNA010002335">
    <property type="protein sequence ID" value="CAJ1392426.1"/>
    <property type="molecule type" value="Genomic_DNA"/>
</dbReference>
<keyword evidence="2" id="KW-1133">Transmembrane helix</keyword>
<feature type="transmembrane region" description="Helical" evidence="2">
    <location>
        <begin position="104"/>
        <end position="125"/>
    </location>
</feature>
<keyword evidence="2" id="KW-0812">Transmembrane</keyword>
<feature type="transmembrane region" description="Helical" evidence="2">
    <location>
        <begin position="72"/>
        <end position="92"/>
    </location>
</feature>
<evidence type="ECO:0000313" key="4">
    <source>
        <dbReference type="Proteomes" id="UP001178507"/>
    </source>
</evidence>
<protein>
    <submittedName>
        <fullName evidence="3">Uncharacterized protein</fullName>
    </submittedName>
</protein>
<feature type="compositionally biased region" description="Polar residues" evidence="1">
    <location>
        <begin position="33"/>
        <end position="45"/>
    </location>
</feature>
<dbReference type="Proteomes" id="UP001178507">
    <property type="component" value="Unassembled WGS sequence"/>
</dbReference>
<organism evidence="3 4">
    <name type="scientific">Effrenium voratum</name>
    <dbReference type="NCBI Taxonomy" id="2562239"/>
    <lineage>
        <taxon>Eukaryota</taxon>
        <taxon>Sar</taxon>
        <taxon>Alveolata</taxon>
        <taxon>Dinophyceae</taxon>
        <taxon>Suessiales</taxon>
        <taxon>Symbiodiniaceae</taxon>
        <taxon>Effrenium</taxon>
    </lineage>
</organism>
<reference evidence="3" key="1">
    <citation type="submission" date="2023-08" db="EMBL/GenBank/DDBJ databases">
        <authorList>
            <person name="Chen Y."/>
            <person name="Shah S."/>
            <person name="Dougan E. K."/>
            <person name="Thang M."/>
            <person name="Chan C."/>
        </authorList>
    </citation>
    <scope>NUCLEOTIDE SEQUENCE</scope>
</reference>
<gene>
    <name evidence="3" type="ORF">EVOR1521_LOCUS17518</name>
</gene>
<accession>A0AA36N2T9</accession>
<sequence>MTKQKRPKYETVQYTPPTPQVFGSAVPDDLPTNLKTASASSSSFNVERPRNRPKLQDRLAVYEDDNPRCQQILCAVGVFFPPLWMVGAIMYATTPATKTSTREAGFKNLVLAIICTVLLLAYGVYKFSTKTGHSR</sequence>
<keyword evidence="2" id="KW-0472">Membrane</keyword>
<keyword evidence="4" id="KW-1185">Reference proteome</keyword>
<dbReference type="AlphaFoldDB" id="A0AA36N2T9"/>